<keyword evidence="6" id="KW-0804">Transcription</keyword>
<evidence type="ECO:0000259" key="7">
    <source>
        <dbReference type="PROSITE" id="PS51740"/>
    </source>
</evidence>
<dbReference type="InterPro" id="IPR038619">
    <property type="entry name" value="MraZ_sf"/>
</dbReference>
<name>A0A0F9CI65_9ZZZZ</name>
<dbReference type="GO" id="GO:0000976">
    <property type="term" value="F:transcription cis-regulatory region binding"/>
    <property type="evidence" value="ECO:0007669"/>
    <property type="project" value="TreeGrafter"/>
</dbReference>
<proteinExistence type="predicted"/>
<evidence type="ECO:0000313" key="8">
    <source>
        <dbReference type="EMBL" id="KKL48799.1"/>
    </source>
</evidence>
<dbReference type="InterPro" id="IPR035644">
    <property type="entry name" value="MraZ_C"/>
</dbReference>
<accession>A0A0F9CI65</accession>
<dbReference type="PANTHER" id="PTHR34701:SF1">
    <property type="entry name" value="TRANSCRIPTIONAL REGULATOR MRAZ"/>
    <property type="match status" value="1"/>
</dbReference>
<evidence type="ECO:0000256" key="4">
    <source>
        <dbReference type="ARBA" id="ARBA00023015"/>
    </source>
</evidence>
<evidence type="ECO:0000256" key="1">
    <source>
        <dbReference type="ARBA" id="ARBA00013860"/>
    </source>
</evidence>
<protein>
    <recommendedName>
        <fullName evidence="1">Transcriptional regulator MraZ</fullName>
    </recommendedName>
</protein>
<dbReference type="PROSITE" id="PS51740">
    <property type="entry name" value="SPOVT_ABRB"/>
    <property type="match status" value="1"/>
</dbReference>
<keyword evidence="4" id="KW-0805">Transcription regulation</keyword>
<gene>
    <name evidence="8" type="ORF">LCGC14_2321910</name>
</gene>
<organism evidence="8">
    <name type="scientific">marine sediment metagenome</name>
    <dbReference type="NCBI Taxonomy" id="412755"/>
    <lineage>
        <taxon>unclassified sequences</taxon>
        <taxon>metagenomes</taxon>
        <taxon>ecological metagenomes</taxon>
    </lineage>
</organism>
<dbReference type="CDD" id="cd16321">
    <property type="entry name" value="MraZ_C"/>
    <property type="match status" value="1"/>
</dbReference>
<feature type="domain" description="SpoVT-AbrB" evidence="7">
    <location>
        <begin position="74"/>
        <end position="119"/>
    </location>
</feature>
<dbReference type="InterPro" id="IPR020603">
    <property type="entry name" value="MraZ_dom"/>
</dbReference>
<dbReference type="Pfam" id="PF02381">
    <property type="entry name" value="MraZ"/>
    <property type="match status" value="1"/>
</dbReference>
<reference evidence="8" key="1">
    <citation type="journal article" date="2015" name="Nature">
        <title>Complex archaea that bridge the gap between prokaryotes and eukaryotes.</title>
        <authorList>
            <person name="Spang A."/>
            <person name="Saw J.H."/>
            <person name="Jorgensen S.L."/>
            <person name="Zaremba-Niedzwiedzka K."/>
            <person name="Martijn J."/>
            <person name="Lind A.E."/>
            <person name="van Eijk R."/>
            <person name="Schleper C."/>
            <person name="Guy L."/>
            <person name="Ettema T.J."/>
        </authorList>
    </citation>
    <scope>NUCLEOTIDE SEQUENCE</scope>
</reference>
<evidence type="ECO:0000256" key="2">
    <source>
        <dbReference type="ARBA" id="ARBA00022490"/>
    </source>
</evidence>
<dbReference type="AlphaFoldDB" id="A0A0F9CI65"/>
<sequence length="144" mass="16913">MITGCHNTNIDKDYRVKLNRKVVSALVDTYGKFEILKIKVFAYDKCLIVPIQQRDFEALRHFREELHKSNEVFFETVMVDEHGLLLLSKRLKNYAGLRVGSRVIILGMLKYIEIWSAVRFEQYLKNSKEKFKEAVDEIGKNISK</sequence>
<keyword evidence="3" id="KW-0677">Repeat</keyword>
<dbReference type="Gene3D" id="3.40.1550.20">
    <property type="entry name" value="Transcriptional regulator MraZ domain"/>
    <property type="match status" value="1"/>
</dbReference>
<keyword evidence="2" id="KW-0963">Cytoplasm</keyword>
<evidence type="ECO:0000256" key="3">
    <source>
        <dbReference type="ARBA" id="ARBA00022737"/>
    </source>
</evidence>
<dbReference type="GO" id="GO:0003700">
    <property type="term" value="F:DNA-binding transcription factor activity"/>
    <property type="evidence" value="ECO:0007669"/>
    <property type="project" value="InterPro"/>
</dbReference>
<dbReference type="EMBL" id="LAZR01033190">
    <property type="protein sequence ID" value="KKL48799.1"/>
    <property type="molecule type" value="Genomic_DNA"/>
</dbReference>
<evidence type="ECO:0000256" key="5">
    <source>
        <dbReference type="ARBA" id="ARBA00023125"/>
    </source>
</evidence>
<dbReference type="PANTHER" id="PTHR34701">
    <property type="entry name" value="TRANSCRIPTIONAL REGULATOR MRAZ"/>
    <property type="match status" value="1"/>
</dbReference>
<dbReference type="InterPro" id="IPR037914">
    <property type="entry name" value="SpoVT-AbrB_sf"/>
</dbReference>
<evidence type="ECO:0000256" key="6">
    <source>
        <dbReference type="ARBA" id="ARBA00023163"/>
    </source>
</evidence>
<dbReference type="SUPFAM" id="SSF89447">
    <property type="entry name" value="AbrB/MazE/MraZ-like"/>
    <property type="match status" value="1"/>
</dbReference>
<comment type="caution">
    <text evidence="8">The sequence shown here is derived from an EMBL/GenBank/DDBJ whole genome shotgun (WGS) entry which is preliminary data.</text>
</comment>
<dbReference type="InterPro" id="IPR003444">
    <property type="entry name" value="MraZ"/>
</dbReference>
<dbReference type="GO" id="GO:2000143">
    <property type="term" value="P:negative regulation of DNA-templated transcription initiation"/>
    <property type="evidence" value="ECO:0007669"/>
    <property type="project" value="TreeGrafter"/>
</dbReference>
<dbReference type="InterPro" id="IPR007159">
    <property type="entry name" value="SpoVT-AbrB_dom"/>
</dbReference>
<keyword evidence="5" id="KW-0238">DNA-binding</keyword>